<evidence type="ECO:0000256" key="2">
    <source>
        <dbReference type="PROSITE-ProRule" id="PRU00169"/>
    </source>
</evidence>
<evidence type="ECO:0000256" key="1">
    <source>
        <dbReference type="ARBA" id="ARBA00022553"/>
    </source>
</evidence>
<dbReference type="SUPFAM" id="SSF52172">
    <property type="entry name" value="CheY-like"/>
    <property type="match status" value="1"/>
</dbReference>
<dbReference type="SMART" id="SM00448">
    <property type="entry name" value="REC"/>
    <property type="match status" value="1"/>
</dbReference>
<reference evidence="4" key="1">
    <citation type="journal article" date="2021" name="mSystems">
        <title>Bacteria and Archaea Synergistically Convert Glycine Betaine to Biogenic Methane in the Formosa Cold Seep of the South China Sea.</title>
        <authorList>
            <person name="Li L."/>
            <person name="Zhang W."/>
            <person name="Zhang S."/>
            <person name="Song L."/>
            <person name="Sun Q."/>
            <person name="Zhang H."/>
            <person name="Xiang H."/>
            <person name="Dong X."/>
        </authorList>
    </citation>
    <scope>NUCLEOTIDE SEQUENCE</scope>
    <source>
        <strain evidence="4">LLY</strain>
    </source>
</reference>
<dbReference type="CDD" id="cd17534">
    <property type="entry name" value="REC_DC-like"/>
    <property type="match status" value="1"/>
</dbReference>
<comment type="caution">
    <text evidence="4">The sequence shown here is derived from an EMBL/GenBank/DDBJ whole genome shotgun (WGS) entry which is preliminary data.</text>
</comment>
<evidence type="ECO:0000259" key="3">
    <source>
        <dbReference type="PROSITE" id="PS50110"/>
    </source>
</evidence>
<organism evidence="4 5">
    <name type="scientific">Methanococcoides seepicolus</name>
    <dbReference type="NCBI Taxonomy" id="2828780"/>
    <lineage>
        <taxon>Archaea</taxon>
        <taxon>Methanobacteriati</taxon>
        <taxon>Methanobacteriota</taxon>
        <taxon>Stenosarchaea group</taxon>
        <taxon>Methanomicrobia</taxon>
        <taxon>Methanosarcinales</taxon>
        <taxon>Methanosarcinaceae</taxon>
        <taxon>Methanococcoides</taxon>
    </lineage>
</organism>
<protein>
    <submittedName>
        <fullName evidence="4">Response regulator</fullName>
    </submittedName>
</protein>
<dbReference type="RefSeq" id="WP_250869139.1">
    <property type="nucleotide sequence ID" value="NZ_JAGSOI010000073.1"/>
</dbReference>
<feature type="modified residue" description="4-aspartylphosphate" evidence="2">
    <location>
        <position position="55"/>
    </location>
</feature>
<dbReference type="Gene3D" id="3.40.50.2300">
    <property type="match status" value="1"/>
</dbReference>
<gene>
    <name evidence="4" type="ORF">KDK67_12515</name>
</gene>
<keyword evidence="5" id="KW-1185">Reference proteome</keyword>
<sequence length="134" mass="14562">MKDAQIVVVEDELIVGMMIKLKLAKMGYCVSGLASRGVDAIAMVENVRPDLVLMDIRLKGGINGVETAMKIREMSNTPIVFITADSSRETREMAELANPQGFLLKPFMDEELGSIVDSVLSNSVETAMVVTVNV</sequence>
<dbReference type="EMBL" id="JAGSOI010000073">
    <property type="protein sequence ID" value="MCM1987787.1"/>
    <property type="molecule type" value="Genomic_DNA"/>
</dbReference>
<dbReference type="AlphaFoldDB" id="A0A9E4ZHY2"/>
<feature type="domain" description="Response regulatory" evidence="3">
    <location>
        <begin position="5"/>
        <end position="120"/>
    </location>
</feature>
<dbReference type="PANTHER" id="PTHR44591:SF23">
    <property type="entry name" value="CHEY SUBFAMILY"/>
    <property type="match status" value="1"/>
</dbReference>
<accession>A0A9E4ZHY2</accession>
<dbReference type="GO" id="GO:0000160">
    <property type="term" value="P:phosphorelay signal transduction system"/>
    <property type="evidence" value="ECO:0007669"/>
    <property type="project" value="InterPro"/>
</dbReference>
<dbReference type="InterPro" id="IPR001789">
    <property type="entry name" value="Sig_transdc_resp-reg_receiver"/>
</dbReference>
<evidence type="ECO:0000313" key="5">
    <source>
        <dbReference type="Proteomes" id="UP001056766"/>
    </source>
</evidence>
<reference evidence="4" key="2">
    <citation type="submission" date="2021-04" db="EMBL/GenBank/DDBJ databases">
        <authorList>
            <person name="Dong X."/>
        </authorList>
    </citation>
    <scope>NUCLEOTIDE SEQUENCE</scope>
    <source>
        <strain evidence="4">LLY</strain>
    </source>
</reference>
<evidence type="ECO:0000313" key="4">
    <source>
        <dbReference type="EMBL" id="MCM1987787.1"/>
    </source>
</evidence>
<keyword evidence="1 2" id="KW-0597">Phosphoprotein</keyword>
<dbReference type="PROSITE" id="PS50110">
    <property type="entry name" value="RESPONSE_REGULATORY"/>
    <property type="match status" value="1"/>
</dbReference>
<dbReference type="Proteomes" id="UP001056766">
    <property type="component" value="Unassembled WGS sequence"/>
</dbReference>
<dbReference type="InterPro" id="IPR050595">
    <property type="entry name" value="Bact_response_regulator"/>
</dbReference>
<proteinExistence type="predicted"/>
<dbReference type="Pfam" id="PF00072">
    <property type="entry name" value="Response_reg"/>
    <property type="match status" value="1"/>
</dbReference>
<dbReference type="InterPro" id="IPR011006">
    <property type="entry name" value="CheY-like_superfamily"/>
</dbReference>
<name>A0A9E4ZHY2_9EURY</name>
<dbReference type="PANTHER" id="PTHR44591">
    <property type="entry name" value="STRESS RESPONSE REGULATOR PROTEIN 1"/>
    <property type="match status" value="1"/>
</dbReference>